<sequence length="348" mass="39971">MAKLSEKYQRTYLREYAKEAEKNALIWISTDDYLAECLDIHEQCHLDYSLQQQLSSWLFMLRMKRSPELLGYKTAIQSNDMESLHLSLRQSAMIKHVTQGVDSGCDHSINLWTTLEILAAGLFDRVPLLLPEKLGMSDNGHPVNLAMTNLMMALWYKRADFAVDARKRAQKVLTTKQTVSDMFILSYLMALLDEDVTEAGTQLDLYCKSVSALREPGLTKLHKMFWPYAHGLYNLAYIVLGKDKASAMPKPTAECFMDDLAEWQNKNNYRHGPLFVEYPKPIDLINTLISCTPPECCLHQPYLDTDKKYKNTRYLHADLFEQQMIKIILENMNSQNDKAGEALSAIRP</sequence>
<gene>
    <name evidence="1" type="ORF">NLN86_01395</name>
</gene>
<proteinExistence type="predicted"/>
<name>A0AAW5W5D6_9ENTR</name>
<dbReference type="AlphaFoldDB" id="A0AAW5W5D6"/>
<accession>A0AAW5W5D6</accession>
<dbReference type="EMBL" id="JANDBG010000001">
    <property type="protein sequence ID" value="MCX9000322.1"/>
    <property type="molecule type" value="Genomic_DNA"/>
</dbReference>
<dbReference type="Proteomes" id="UP001207430">
    <property type="component" value="Unassembled WGS sequence"/>
</dbReference>
<comment type="caution">
    <text evidence="1">The sequence shown here is derived from an EMBL/GenBank/DDBJ whole genome shotgun (WGS) entry which is preliminary data.</text>
</comment>
<evidence type="ECO:0000313" key="2">
    <source>
        <dbReference type="Proteomes" id="UP001207430"/>
    </source>
</evidence>
<organism evidence="1 2">
    <name type="scientific">Citrobacter portucalensis</name>
    <dbReference type="NCBI Taxonomy" id="1639133"/>
    <lineage>
        <taxon>Bacteria</taxon>
        <taxon>Pseudomonadati</taxon>
        <taxon>Pseudomonadota</taxon>
        <taxon>Gammaproteobacteria</taxon>
        <taxon>Enterobacterales</taxon>
        <taxon>Enterobacteriaceae</taxon>
        <taxon>Citrobacter</taxon>
        <taxon>Citrobacter freundii complex</taxon>
    </lineage>
</organism>
<protein>
    <submittedName>
        <fullName evidence="1">Uncharacterized protein</fullName>
    </submittedName>
</protein>
<reference evidence="1" key="1">
    <citation type="submission" date="2022-07" db="EMBL/GenBank/DDBJ databases">
        <title>Genome Sequence of Citrobacter portucalensis from Edible Snails.</title>
        <authorList>
            <person name="Okafor A.C."/>
            <person name="Ogbo F.C."/>
            <person name="Ruppitsch W."/>
            <person name="Allerberger F."/>
        </authorList>
    </citation>
    <scope>NUCLEOTIDE SEQUENCE</scope>
    <source>
        <strain evidence="1">Igbk 7</strain>
    </source>
</reference>
<dbReference type="RefSeq" id="WP_267448120.1">
    <property type="nucleotide sequence ID" value="NZ_JANDBG010000001.1"/>
</dbReference>
<evidence type="ECO:0000313" key="1">
    <source>
        <dbReference type="EMBL" id="MCX9000322.1"/>
    </source>
</evidence>